<dbReference type="PROSITE" id="PS50850">
    <property type="entry name" value="MFS"/>
    <property type="match status" value="1"/>
</dbReference>
<keyword evidence="5 7" id="KW-0472">Membrane</keyword>
<dbReference type="PROSITE" id="PS51257">
    <property type="entry name" value="PROKAR_LIPOPROTEIN"/>
    <property type="match status" value="1"/>
</dbReference>
<comment type="subcellular location">
    <subcellularLocation>
        <location evidence="1">Cell membrane</location>
        <topology evidence="1">Multi-pass membrane protein</topology>
    </subcellularLocation>
</comment>
<dbReference type="EMBL" id="JBHSFK010000001">
    <property type="protein sequence ID" value="MFC4498090.1"/>
    <property type="molecule type" value="Genomic_DNA"/>
</dbReference>
<dbReference type="RefSeq" id="WP_381166174.1">
    <property type="nucleotide sequence ID" value="NZ_JBHSFK010000001.1"/>
</dbReference>
<evidence type="ECO:0000313" key="9">
    <source>
        <dbReference type="EMBL" id="MFC4498090.1"/>
    </source>
</evidence>
<evidence type="ECO:0000256" key="4">
    <source>
        <dbReference type="ARBA" id="ARBA00022989"/>
    </source>
</evidence>
<organism evidence="9 10">
    <name type="scientific">Streptomyces vulcanius</name>
    <dbReference type="NCBI Taxonomy" id="1441876"/>
    <lineage>
        <taxon>Bacteria</taxon>
        <taxon>Bacillati</taxon>
        <taxon>Actinomycetota</taxon>
        <taxon>Actinomycetes</taxon>
        <taxon>Kitasatosporales</taxon>
        <taxon>Streptomycetaceae</taxon>
        <taxon>Streptomyces</taxon>
    </lineage>
</organism>
<dbReference type="InterPro" id="IPR020846">
    <property type="entry name" value="MFS_dom"/>
</dbReference>
<feature type="domain" description="Major facilitator superfamily (MFS) profile" evidence="8">
    <location>
        <begin position="25"/>
        <end position="517"/>
    </location>
</feature>
<keyword evidence="2" id="KW-0813">Transport</keyword>
<feature type="transmembrane region" description="Helical" evidence="7">
    <location>
        <begin position="178"/>
        <end position="199"/>
    </location>
</feature>
<feature type="transmembrane region" description="Helical" evidence="7">
    <location>
        <begin position="91"/>
        <end position="114"/>
    </location>
</feature>
<evidence type="ECO:0000256" key="1">
    <source>
        <dbReference type="ARBA" id="ARBA00004651"/>
    </source>
</evidence>
<dbReference type="Pfam" id="PF07690">
    <property type="entry name" value="MFS_1"/>
    <property type="match status" value="1"/>
</dbReference>
<evidence type="ECO:0000313" key="10">
    <source>
        <dbReference type="Proteomes" id="UP001595839"/>
    </source>
</evidence>
<evidence type="ECO:0000259" key="8">
    <source>
        <dbReference type="PROSITE" id="PS50850"/>
    </source>
</evidence>
<keyword evidence="10" id="KW-1185">Reference proteome</keyword>
<evidence type="ECO:0000256" key="2">
    <source>
        <dbReference type="ARBA" id="ARBA00022448"/>
    </source>
</evidence>
<dbReference type="Gene3D" id="1.20.1720.10">
    <property type="entry name" value="Multidrug resistance protein D"/>
    <property type="match status" value="1"/>
</dbReference>
<name>A0ABV9AGC2_9ACTN</name>
<accession>A0ABV9AGC2</accession>
<keyword evidence="6" id="KW-0046">Antibiotic resistance</keyword>
<comment type="caution">
    <text evidence="9">The sequence shown here is derived from an EMBL/GenBank/DDBJ whole genome shotgun (WGS) entry which is preliminary data.</text>
</comment>
<feature type="transmembrane region" description="Helical" evidence="7">
    <location>
        <begin position="211"/>
        <end position="231"/>
    </location>
</feature>
<evidence type="ECO:0000256" key="6">
    <source>
        <dbReference type="ARBA" id="ARBA00023251"/>
    </source>
</evidence>
<feature type="transmembrane region" description="Helical" evidence="7">
    <location>
        <begin position="21"/>
        <end position="41"/>
    </location>
</feature>
<evidence type="ECO:0000256" key="3">
    <source>
        <dbReference type="ARBA" id="ARBA00022692"/>
    </source>
</evidence>
<dbReference type="InterPro" id="IPR036259">
    <property type="entry name" value="MFS_trans_sf"/>
</dbReference>
<keyword evidence="3 7" id="KW-0812">Transmembrane</keyword>
<sequence>MSIETRTQPGSTGEPKPSGGLPVGTLVAGCFAVCLAQIALAMPATLNGLFQEDLHPVGSQLTWISDAFLLPVSVLELTFGVLGDLFGRKRLLVGGGALLVAGEALAAASTGIHMLWVGQAIAGLGAAALFPTSLAMIAAGTHSARDRARTITIWAAALSSGGFIAPVLGGITGNYGSWRWAFIVVTGLAVVSTVLSQVLATNSSAPQGRSLDLAGQITIGVGMFALLYAVIQGPADGWTATPVVIAYVAAALFIGLFVVAERRAASPLLRLDLFKNRAFAVASFVAVVGMFSYLGTAYATSIRLGPIQHQSPLRGSFAFILLNCWTLLLMPVISRLLERVSARWVLGLGLGLMAAGDFLAAALPVEDRALTSLILPIGLVGVGFALTVSSITATAVNTVPVHYAGMASASTSLLRDFGFTLGPAVIGAIALSRAADEFARNLAASGLSTQAKAAAAQVAAEGGPLASNSVPPSSPPGGAVPIALEALGNGYAIGYMVCGVAALACCLLSVIALRGTANEPAPAGLGEEEPAAV</sequence>
<protein>
    <submittedName>
        <fullName evidence="9">MFS transporter</fullName>
    </submittedName>
</protein>
<feature type="transmembrane region" description="Helical" evidence="7">
    <location>
        <begin position="316"/>
        <end position="337"/>
    </location>
</feature>
<dbReference type="Proteomes" id="UP001595839">
    <property type="component" value="Unassembled WGS sequence"/>
</dbReference>
<feature type="transmembrane region" description="Helical" evidence="7">
    <location>
        <begin position="417"/>
        <end position="435"/>
    </location>
</feature>
<evidence type="ECO:0000256" key="7">
    <source>
        <dbReference type="SAM" id="Phobius"/>
    </source>
</evidence>
<feature type="transmembrane region" description="Helical" evidence="7">
    <location>
        <begin position="278"/>
        <end position="296"/>
    </location>
</feature>
<feature type="transmembrane region" description="Helical" evidence="7">
    <location>
        <begin position="151"/>
        <end position="172"/>
    </location>
</feature>
<feature type="transmembrane region" description="Helical" evidence="7">
    <location>
        <begin position="344"/>
        <end position="363"/>
    </location>
</feature>
<evidence type="ECO:0000256" key="5">
    <source>
        <dbReference type="ARBA" id="ARBA00023136"/>
    </source>
</evidence>
<feature type="transmembrane region" description="Helical" evidence="7">
    <location>
        <begin position="369"/>
        <end position="396"/>
    </location>
</feature>
<gene>
    <name evidence="9" type="ORF">ACFPIH_00920</name>
</gene>
<reference evidence="10" key="1">
    <citation type="journal article" date="2019" name="Int. J. Syst. Evol. Microbiol.">
        <title>The Global Catalogue of Microorganisms (GCM) 10K type strain sequencing project: providing services to taxonomists for standard genome sequencing and annotation.</title>
        <authorList>
            <consortium name="The Broad Institute Genomics Platform"/>
            <consortium name="The Broad Institute Genome Sequencing Center for Infectious Disease"/>
            <person name="Wu L."/>
            <person name="Ma J."/>
        </authorList>
    </citation>
    <scope>NUCLEOTIDE SEQUENCE [LARGE SCALE GENOMIC DNA]</scope>
    <source>
        <strain evidence="10">CGMCC 4.7177</strain>
    </source>
</reference>
<dbReference type="PANTHER" id="PTHR42718:SF9">
    <property type="entry name" value="MAJOR FACILITATOR SUPERFAMILY MULTIDRUG TRANSPORTER MFSC"/>
    <property type="match status" value="1"/>
</dbReference>
<feature type="transmembrane region" description="Helical" evidence="7">
    <location>
        <begin position="61"/>
        <end position="79"/>
    </location>
</feature>
<dbReference type="PANTHER" id="PTHR42718">
    <property type="entry name" value="MAJOR FACILITATOR SUPERFAMILY MULTIDRUG TRANSPORTER MFSC"/>
    <property type="match status" value="1"/>
</dbReference>
<feature type="transmembrane region" description="Helical" evidence="7">
    <location>
        <begin position="120"/>
        <end position="139"/>
    </location>
</feature>
<feature type="transmembrane region" description="Helical" evidence="7">
    <location>
        <begin position="237"/>
        <end position="258"/>
    </location>
</feature>
<dbReference type="SUPFAM" id="SSF103473">
    <property type="entry name" value="MFS general substrate transporter"/>
    <property type="match status" value="1"/>
</dbReference>
<dbReference type="Gene3D" id="1.20.1250.20">
    <property type="entry name" value="MFS general substrate transporter like domains"/>
    <property type="match status" value="1"/>
</dbReference>
<keyword evidence="4 7" id="KW-1133">Transmembrane helix</keyword>
<dbReference type="InterPro" id="IPR011701">
    <property type="entry name" value="MFS"/>
</dbReference>
<feature type="transmembrane region" description="Helical" evidence="7">
    <location>
        <begin position="492"/>
        <end position="513"/>
    </location>
</feature>
<proteinExistence type="predicted"/>